<gene>
    <name evidence="3" type="ORF">MUB52_15100</name>
</gene>
<dbReference type="RefSeq" id="WP_263845079.1">
    <property type="nucleotide sequence ID" value="NZ_JALIEB010000010.1"/>
</dbReference>
<sequence length="175" mass="18668">MKTLFAAGLLILAIGYTAYGVTTLTLLTSSGRPAAGFFPLVVGMLLILSCAINLWGDWRAWLTERRTGIAPLHQAEPEAEAKADTLGVHAHAIDGGPEFGRDVLIVFGYICGFVAVMTFVGALLAMVLFMLVFLFTFNRGHPLGNLVYSLALPACLYGLFKVLLNASLPIGPLGL</sequence>
<keyword evidence="1" id="KW-0472">Membrane</keyword>
<reference evidence="3 4" key="1">
    <citation type="submission" date="2022-04" db="EMBL/GenBank/DDBJ databases">
        <title>Roseobacter sp. WL0113 is a bacterium isolated from neritic sediment.</title>
        <authorList>
            <person name="Wang L."/>
            <person name="He W."/>
            <person name="Zhang D.-F."/>
        </authorList>
    </citation>
    <scope>NUCLEOTIDE SEQUENCE [LARGE SCALE GENOMIC DNA]</scope>
    <source>
        <strain evidence="3 4">WL0113</strain>
    </source>
</reference>
<accession>A0ABT3BI18</accession>
<comment type="caution">
    <text evidence="3">The sequence shown here is derived from an EMBL/GenBank/DDBJ whole genome shotgun (WGS) entry which is preliminary data.</text>
</comment>
<feature type="transmembrane region" description="Helical" evidence="1">
    <location>
        <begin position="36"/>
        <end position="56"/>
    </location>
</feature>
<feature type="transmembrane region" description="Helical" evidence="1">
    <location>
        <begin position="103"/>
        <end position="134"/>
    </location>
</feature>
<feature type="transmembrane region" description="Helical" evidence="1">
    <location>
        <begin position="146"/>
        <end position="164"/>
    </location>
</feature>
<protein>
    <submittedName>
        <fullName evidence="3">Tripartite tricarboxylate transporter TctB family protein</fullName>
    </submittedName>
</protein>
<name>A0ABT3BI18_9RHOB</name>
<evidence type="ECO:0000313" key="4">
    <source>
        <dbReference type="Proteomes" id="UP001208690"/>
    </source>
</evidence>
<keyword evidence="1" id="KW-0812">Transmembrane</keyword>
<feature type="domain" description="DUF1468" evidence="2">
    <location>
        <begin position="6"/>
        <end position="169"/>
    </location>
</feature>
<proteinExistence type="predicted"/>
<dbReference type="Proteomes" id="UP001208690">
    <property type="component" value="Unassembled WGS sequence"/>
</dbReference>
<organism evidence="3 4">
    <name type="scientific">Roseobacter sinensis</name>
    <dbReference type="NCBI Taxonomy" id="2931391"/>
    <lineage>
        <taxon>Bacteria</taxon>
        <taxon>Pseudomonadati</taxon>
        <taxon>Pseudomonadota</taxon>
        <taxon>Alphaproteobacteria</taxon>
        <taxon>Rhodobacterales</taxon>
        <taxon>Roseobacteraceae</taxon>
        <taxon>Roseobacter</taxon>
    </lineage>
</organism>
<evidence type="ECO:0000259" key="2">
    <source>
        <dbReference type="Pfam" id="PF07331"/>
    </source>
</evidence>
<dbReference type="EMBL" id="JALIEB010000010">
    <property type="protein sequence ID" value="MCV3272759.1"/>
    <property type="molecule type" value="Genomic_DNA"/>
</dbReference>
<dbReference type="Pfam" id="PF07331">
    <property type="entry name" value="TctB"/>
    <property type="match status" value="1"/>
</dbReference>
<evidence type="ECO:0000256" key="1">
    <source>
        <dbReference type="SAM" id="Phobius"/>
    </source>
</evidence>
<keyword evidence="1" id="KW-1133">Transmembrane helix</keyword>
<evidence type="ECO:0000313" key="3">
    <source>
        <dbReference type="EMBL" id="MCV3272759.1"/>
    </source>
</evidence>
<keyword evidence="4" id="KW-1185">Reference proteome</keyword>
<dbReference type="InterPro" id="IPR009936">
    <property type="entry name" value="DUF1468"/>
</dbReference>